<keyword evidence="2" id="KW-0489">Methyltransferase</keyword>
<keyword evidence="2" id="KW-0808">Transferase</keyword>
<dbReference type="InterPro" id="IPR053202">
    <property type="entry name" value="EGF_Rcpt_Signaling_Reg"/>
</dbReference>
<dbReference type="EMBL" id="MLCA01000006">
    <property type="protein sequence ID" value="MEE7490841.1"/>
    <property type="molecule type" value="Genomic_DNA"/>
</dbReference>
<dbReference type="PANTHER" id="PTHR34009:SF2">
    <property type="entry name" value="PROTEIN STAR"/>
    <property type="match status" value="1"/>
</dbReference>
<feature type="domain" description="Methyltransferase FkbM" evidence="1">
    <location>
        <begin position="95"/>
        <end position="253"/>
    </location>
</feature>
<gene>
    <name evidence="2" type="ORF">MOTC310_10370</name>
</gene>
<dbReference type="GO" id="GO:0032259">
    <property type="term" value="P:methylation"/>
    <property type="evidence" value="ECO:0007669"/>
    <property type="project" value="UniProtKB-KW"/>
</dbReference>
<evidence type="ECO:0000259" key="1">
    <source>
        <dbReference type="Pfam" id="PF05050"/>
    </source>
</evidence>
<organism evidence="2 3">
    <name type="scientific">Methylobacterium oryzae</name>
    <dbReference type="NCBI Taxonomy" id="334852"/>
    <lineage>
        <taxon>Bacteria</taxon>
        <taxon>Pseudomonadati</taxon>
        <taxon>Pseudomonadota</taxon>
        <taxon>Alphaproteobacteria</taxon>
        <taxon>Hyphomicrobiales</taxon>
        <taxon>Methylobacteriaceae</taxon>
        <taxon>Methylobacterium</taxon>
    </lineage>
</organism>
<dbReference type="PANTHER" id="PTHR34009">
    <property type="entry name" value="PROTEIN STAR"/>
    <property type="match status" value="1"/>
</dbReference>
<dbReference type="InterPro" id="IPR006342">
    <property type="entry name" value="FkbM_mtfrase"/>
</dbReference>
<dbReference type="Proteomes" id="UP001355206">
    <property type="component" value="Unassembled WGS sequence"/>
</dbReference>
<dbReference type="Gene3D" id="3.40.50.150">
    <property type="entry name" value="Vaccinia Virus protein VP39"/>
    <property type="match status" value="1"/>
</dbReference>
<reference evidence="2 3" key="1">
    <citation type="journal article" date="2012" name="Genet. Mol. Biol.">
        <title>Analysis of 16S rRNA and mxaF genes revealing insights into Methylobacterium niche-specific plant association.</title>
        <authorList>
            <person name="Dourado M.N."/>
            <person name="Andreote F.D."/>
            <person name="Dini-Andreote F."/>
            <person name="Conti R."/>
            <person name="Araujo J.M."/>
            <person name="Araujo W.L."/>
        </authorList>
    </citation>
    <scope>NUCLEOTIDE SEQUENCE [LARGE SCALE GENOMIC DNA]</scope>
    <source>
        <strain evidence="2 3">TC3-10</strain>
    </source>
</reference>
<comment type="caution">
    <text evidence="2">The sequence shown here is derived from an EMBL/GenBank/DDBJ whole genome shotgun (WGS) entry which is preliminary data.</text>
</comment>
<keyword evidence="3" id="KW-1185">Reference proteome</keyword>
<sequence length="284" mass="31981">MPSEGFHVVAVRKSILSTFAGLGVRVARLPVMQGYLFNAMRLDRAETGGLVRDENLRFLGYCMARRDSSRAQILQDLWACFELGEKTGGFFVEFGATNGLKNSNTWLLEKKLGWKGILAEPNPVWHADLLRNRDAFIETKCVSSKSGETVAFVTTDDTDPELSGIEKFSDADHFSETRSRGRRIELETISLDDLLSKYDAPAVIDYMSIDTEGSELEILSSYSFRHKFRTLSIENNRKNGRAVDEILVSKGYRRVFPQFSQWDSWYVSAELRGSTPLAIVAPEA</sequence>
<dbReference type="SUPFAM" id="SSF53335">
    <property type="entry name" value="S-adenosyl-L-methionine-dependent methyltransferases"/>
    <property type="match status" value="1"/>
</dbReference>
<dbReference type="GO" id="GO:0008168">
    <property type="term" value="F:methyltransferase activity"/>
    <property type="evidence" value="ECO:0007669"/>
    <property type="project" value="UniProtKB-KW"/>
</dbReference>
<name>A0ABU7TMZ8_9HYPH</name>
<dbReference type="Pfam" id="PF05050">
    <property type="entry name" value="Methyltransf_21"/>
    <property type="match status" value="1"/>
</dbReference>
<evidence type="ECO:0000313" key="3">
    <source>
        <dbReference type="Proteomes" id="UP001355206"/>
    </source>
</evidence>
<dbReference type="InterPro" id="IPR029063">
    <property type="entry name" value="SAM-dependent_MTases_sf"/>
</dbReference>
<protein>
    <submittedName>
        <fullName evidence="2">Methyltransferase</fullName>
    </submittedName>
</protein>
<evidence type="ECO:0000313" key="2">
    <source>
        <dbReference type="EMBL" id="MEE7490841.1"/>
    </source>
</evidence>
<proteinExistence type="predicted"/>
<accession>A0ABU7TMZ8</accession>